<accession>A0A2T5K7G3</accession>
<dbReference type="Proteomes" id="UP000244060">
    <property type="component" value="Unassembled WGS sequence"/>
</dbReference>
<evidence type="ECO:0000313" key="4">
    <source>
        <dbReference type="EMBL" id="PTR18367.1"/>
    </source>
</evidence>
<dbReference type="PANTHER" id="PTHR21013">
    <property type="entry name" value="ATP SYNTHASE MITOCHONDRIAL F1 COMPLEX ASSEMBLY FACTOR 2/ATP12 PROTEIN, MITOCHONDRIAL PRECURSOR"/>
    <property type="match status" value="1"/>
</dbReference>
<dbReference type="EMBL" id="QAOT01000008">
    <property type="protein sequence ID" value="PTR18367.1"/>
    <property type="molecule type" value="Genomic_DNA"/>
</dbReference>
<sequence>MAGWVAKRFWKGVSVAEDAGGFAVLLDGRALRTPAKRPLILPTGPLAEAVADEWRAQEGEVRPGTMPFTRSANSALDKVEPQFDEVAGMLAAYGGTDLLCYRAPAPAALTARQAEAWDPILAWAAEALGAPLEPTVGVMHRPQPEESLRRLAERVGALSPFQVAAFHDLVAISNSLVLAFGVTEGRLLAEEAWELSRIDETWQVEQWGEDEEAAEIEAARRAAFLQAARFYALCG</sequence>
<dbReference type="InterPro" id="IPR042272">
    <property type="entry name" value="ATP12_ATP_synth-F1-assembly_N"/>
</dbReference>
<keyword evidence="2" id="KW-0809">Transit peptide</keyword>
<dbReference type="Gene3D" id="1.10.3580.10">
    <property type="entry name" value="ATP12 ATPase"/>
    <property type="match status" value="1"/>
</dbReference>
<organism evidence="4 5">
    <name type="scientific">Cereibacter azotoformans</name>
    <dbReference type="NCBI Taxonomy" id="43057"/>
    <lineage>
        <taxon>Bacteria</taxon>
        <taxon>Pseudomonadati</taxon>
        <taxon>Pseudomonadota</taxon>
        <taxon>Alphaproteobacteria</taxon>
        <taxon>Rhodobacterales</taxon>
        <taxon>Paracoccaceae</taxon>
        <taxon>Cereibacter</taxon>
    </lineage>
</organism>
<evidence type="ECO:0000256" key="2">
    <source>
        <dbReference type="ARBA" id="ARBA00022946"/>
    </source>
</evidence>
<gene>
    <name evidence="4" type="ORF">C8J28_10888</name>
</gene>
<dbReference type="Gene3D" id="3.30.2180.10">
    <property type="entry name" value="ATP12-like"/>
    <property type="match status" value="1"/>
</dbReference>
<dbReference type="InterPro" id="IPR011419">
    <property type="entry name" value="ATP12_ATP_synth-F1-assembly"/>
</dbReference>
<proteinExistence type="inferred from homology"/>
<dbReference type="InterPro" id="IPR023335">
    <property type="entry name" value="ATP12_ortho_dom_sf"/>
</dbReference>
<dbReference type="AlphaFoldDB" id="A0A2T5K7G3"/>
<keyword evidence="5" id="KW-1185">Reference proteome</keyword>
<reference evidence="4 5" key="1">
    <citation type="submission" date="2018-04" db="EMBL/GenBank/DDBJ databases">
        <title>Genomic Encyclopedia of Type Strains, Phase III (KMG-III): the genomes of soil and plant-associated and newly described type strains.</title>
        <authorList>
            <person name="Whitman W."/>
        </authorList>
    </citation>
    <scope>NUCLEOTIDE SEQUENCE [LARGE SCALE GENOMIC DNA]</scope>
    <source>
        <strain evidence="4 5">KA25</strain>
    </source>
</reference>
<evidence type="ECO:0000256" key="1">
    <source>
        <dbReference type="ARBA" id="ARBA00008231"/>
    </source>
</evidence>
<comment type="similarity">
    <text evidence="1">Belongs to the ATP12 family.</text>
</comment>
<dbReference type="OrthoDB" id="9797825at2"/>
<dbReference type="RefSeq" id="WP_101340193.1">
    <property type="nucleotide sequence ID" value="NZ_CP090021.1"/>
</dbReference>
<name>A0A2T5K7G3_9RHOB</name>
<evidence type="ECO:0000313" key="5">
    <source>
        <dbReference type="Proteomes" id="UP000244060"/>
    </source>
</evidence>
<keyword evidence="3" id="KW-0143">Chaperone</keyword>
<dbReference type="Pfam" id="PF07542">
    <property type="entry name" value="ATP12"/>
    <property type="match status" value="1"/>
</dbReference>
<comment type="caution">
    <text evidence="4">The sequence shown here is derived from an EMBL/GenBank/DDBJ whole genome shotgun (WGS) entry which is preliminary data.</text>
</comment>
<protein>
    <submittedName>
        <fullName evidence="4">Chaperone required for assembly of F1-ATPase</fullName>
    </submittedName>
</protein>
<dbReference type="PANTHER" id="PTHR21013:SF10">
    <property type="entry name" value="ATP SYNTHASE MITOCHONDRIAL F1 COMPLEX ASSEMBLY FACTOR 2"/>
    <property type="match status" value="1"/>
</dbReference>
<evidence type="ECO:0000256" key="3">
    <source>
        <dbReference type="ARBA" id="ARBA00023186"/>
    </source>
</evidence>
<dbReference type="GO" id="GO:0043461">
    <property type="term" value="P:proton-transporting ATP synthase complex assembly"/>
    <property type="evidence" value="ECO:0007669"/>
    <property type="project" value="InterPro"/>
</dbReference>
<dbReference type="SUPFAM" id="SSF160909">
    <property type="entry name" value="ATP12-like"/>
    <property type="match status" value="1"/>
</dbReference>